<gene>
    <name evidence="1" type="ORF">C0Q70_14328</name>
</gene>
<comment type="caution">
    <text evidence="1">The sequence shown here is derived from an EMBL/GenBank/DDBJ whole genome shotgun (WGS) entry which is preliminary data.</text>
</comment>
<sequence length="153" mass="17064">MPDERRAAISTVNEVFSLFPFADGGLMIRLRRRVLYGDYNPLPPSILGGLRECTPCEDRPSPLTTGNKSGLARPDKLQTRKTSILSALERRGAWVWRCRGVGWRRDDPDREGSTHARVVPVKHCARVARTCATYSVALLARDEPRAEGGGELY</sequence>
<reference evidence="1 2" key="1">
    <citation type="submission" date="2018-04" db="EMBL/GenBank/DDBJ databases">
        <title>The genome of golden apple snail Pomacea canaliculata provides insight into stress tolerance and invasive adaptation.</title>
        <authorList>
            <person name="Liu C."/>
            <person name="Liu B."/>
            <person name="Ren Y."/>
            <person name="Zhang Y."/>
            <person name="Wang H."/>
            <person name="Li S."/>
            <person name="Jiang F."/>
            <person name="Yin L."/>
            <person name="Zhang G."/>
            <person name="Qian W."/>
            <person name="Fan W."/>
        </authorList>
    </citation>
    <scope>NUCLEOTIDE SEQUENCE [LARGE SCALE GENOMIC DNA]</scope>
    <source>
        <strain evidence="1">SZHN2017</strain>
        <tissue evidence="1">Muscle</tissue>
    </source>
</reference>
<accession>A0A2T7NZQ5</accession>
<dbReference type="Proteomes" id="UP000245119">
    <property type="component" value="Linkage Group LG8"/>
</dbReference>
<organism evidence="1 2">
    <name type="scientific">Pomacea canaliculata</name>
    <name type="common">Golden apple snail</name>
    <dbReference type="NCBI Taxonomy" id="400727"/>
    <lineage>
        <taxon>Eukaryota</taxon>
        <taxon>Metazoa</taxon>
        <taxon>Spiralia</taxon>
        <taxon>Lophotrochozoa</taxon>
        <taxon>Mollusca</taxon>
        <taxon>Gastropoda</taxon>
        <taxon>Caenogastropoda</taxon>
        <taxon>Architaenioglossa</taxon>
        <taxon>Ampullarioidea</taxon>
        <taxon>Ampullariidae</taxon>
        <taxon>Pomacea</taxon>
    </lineage>
</organism>
<evidence type="ECO:0000313" key="1">
    <source>
        <dbReference type="EMBL" id="PVD26650.1"/>
    </source>
</evidence>
<proteinExistence type="predicted"/>
<protein>
    <submittedName>
        <fullName evidence="1">Uncharacterized protein</fullName>
    </submittedName>
</protein>
<keyword evidence="2" id="KW-1185">Reference proteome</keyword>
<evidence type="ECO:0000313" key="2">
    <source>
        <dbReference type="Proteomes" id="UP000245119"/>
    </source>
</evidence>
<dbReference type="AlphaFoldDB" id="A0A2T7NZQ5"/>
<dbReference type="EMBL" id="PZQS01000008">
    <property type="protein sequence ID" value="PVD26650.1"/>
    <property type="molecule type" value="Genomic_DNA"/>
</dbReference>
<name>A0A2T7NZQ5_POMCA</name>